<organism evidence="2 3">
    <name type="scientific">Podospora pseudopauciseta</name>
    <dbReference type="NCBI Taxonomy" id="2093780"/>
    <lineage>
        <taxon>Eukaryota</taxon>
        <taxon>Fungi</taxon>
        <taxon>Dikarya</taxon>
        <taxon>Ascomycota</taxon>
        <taxon>Pezizomycotina</taxon>
        <taxon>Sordariomycetes</taxon>
        <taxon>Sordariomycetidae</taxon>
        <taxon>Sordariales</taxon>
        <taxon>Podosporaceae</taxon>
        <taxon>Podospora</taxon>
    </lineage>
</organism>
<evidence type="ECO:0000313" key="3">
    <source>
        <dbReference type="Proteomes" id="UP001326199"/>
    </source>
</evidence>
<dbReference type="InterPro" id="IPR044688">
    <property type="entry name" value="SCI-1-like"/>
</dbReference>
<dbReference type="RefSeq" id="XP_062765830.1">
    <property type="nucleotide sequence ID" value="XM_062912522.1"/>
</dbReference>
<dbReference type="Proteomes" id="UP001326199">
    <property type="component" value="Unassembled WGS sequence"/>
</dbReference>
<reference evidence="2 3" key="1">
    <citation type="journal article" date="2023" name="bioRxiv">
        <title>High-quality genome assemblies of four members of thePodospora anserinaspecies complex.</title>
        <authorList>
            <person name="Ament-Velasquez S.L."/>
            <person name="Vogan A.A."/>
            <person name="Wallerman O."/>
            <person name="Hartmann F."/>
            <person name="Gautier V."/>
            <person name="Silar P."/>
            <person name="Giraud T."/>
            <person name="Johannesson H."/>
        </authorList>
    </citation>
    <scope>NUCLEOTIDE SEQUENCE [LARGE SCALE GENOMIC DNA]</scope>
    <source>
        <strain evidence="2 3">CBS 411.78</strain>
    </source>
</reference>
<feature type="compositionally biased region" description="Acidic residues" evidence="1">
    <location>
        <begin position="155"/>
        <end position="170"/>
    </location>
</feature>
<feature type="compositionally biased region" description="Basic and acidic residues" evidence="1">
    <location>
        <begin position="16"/>
        <end position="44"/>
    </location>
</feature>
<dbReference type="EMBL" id="JAFFHB010000005">
    <property type="protein sequence ID" value="KAK4665864.1"/>
    <property type="molecule type" value="Genomic_DNA"/>
</dbReference>
<evidence type="ECO:0000313" key="2">
    <source>
        <dbReference type="EMBL" id="KAK4665864.1"/>
    </source>
</evidence>
<dbReference type="PANTHER" id="PTHR34117:SF1">
    <property type="entry name" value="STYLE CELL-CYCLE INHIBITOR 1"/>
    <property type="match status" value="1"/>
</dbReference>
<evidence type="ECO:0008006" key="4">
    <source>
        <dbReference type="Google" id="ProtNLM"/>
    </source>
</evidence>
<accession>A0ABR0HD80</accession>
<feature type="region of interest" description="Disordered" evidence="1">
    <location>
        <begin position="1"/>
        <end position="69"/>
    </location>
</feature>
<dbReference type="PANTHER" id="PTHR34117">
    <property type="entry name" value="STYLE CELL-CYCLE INHIBITOR 1"/>
    <property type="match status" value="1"/>
</dbReference>
<proteinExistence type="predicted"/>
<name>A0ABR0HD80_9PEZI</name>
<feature type="compositionally biased region" description="Basic residues" evidence="1">
    <location>
        <begin position="1"/>
        <end position="10"/>
    </location>
</feature>
<comment type="caution">
    <text evidence="2">The sequence shown here is derived from an EMBL/GenBank/DDBJ whole genome shotgun (WGS) entry which is preliminary data.</text>
</comment>
<feature type="region of interest" description="Disordered" evidence="1">
    <location>
        <begin position="127"/>
        <end position="316"/>
    </location>
</feature>
<protein>
    <recommendedName>
        <fullName evidence="4">RNA helicase</fullName>
    </recommendedName>
</protein>
<feature type="compositionally biased region" description="Basic and acidic residues" evidence="1">
    <location>
        <begin position="282"/>
        <end position="316"/>
    </location>
</feature>
<feature type="compositionally biased region" description="Basic and acidic residues" evidence="1">
    <location>
        <begin position="226"/>
        <end position="265"/>
    </location>
</feature>
<keyword evidence="3" id="KW-1185">Reference proteome</keyword>
<sequence length="342" mass="40234">MLNSRTRSRSPARSPSRRDGDRDRERRRERERCRERSRDRGDGHRSHHHPSRHHHSSPPTLPFHRAPLTKTSLHSQTQLFQSYLSTVKNLSFGSLSETEAKGRWKSFTGKWNRGELSEEWYNHPSLPPPSSKIHTPSFSPAPSIPELNPGTNKSDDDDGDDDDDDDDDEYIPPLPTQNQAQQHGRHGPAIPTRDDLTHRDELLETERGRSLDDHRYERKTFRKLHREQLDELVPKADPGSRERKLERKREVTEKLKGFGQDKEQGVEEVNEGDLMGGDDAIEELKRMKKLREERQNQRQSRREEEEMLRRQEREERVRVYKEREERVMEGLRGLVRERFGGS</sequence>
<dbReference type="GeneID" id="87932865"/>
<evidence type="ECO:0000256" key="1">
    <source>
        <dbReference type="SAM" id="MobiDB-lite"/>
    </source>
</evidence>
<gene>
    <name evidence="2" type="ORF">QC763_408940</name>
</gene>
<feature type="compositionally biased region" description="Basic residues" evidence="1">
    <location>
        <begin position="45"/>
        <end position="56"/>
    </location>
</feature>
<feature type="compositionally biased region" description="Basic and acidic residues" evidence="1">
    <location>
        <begin position="192"/>
        <end position="219"/>
    </location>
</feature>